<proteinExistence type="predicted"/>
<feature type="non-terminal residue" evidence="2">
    <location>
        <position position="1"/>
    </location>
</feature>
<reference evidence="2" key="1">
    <citation type="submission" date="2016-01" db="EMBL/GenBank/DDBJ databases">
        <title>Reference transcriptome for the parasite Schistocephalus solidus: insights into the molecular evolution of parasitism.</title>
        <authorList>
            <person name="Hebert F.O."/>
            <person name="Grambauer S."/>
            <person name="Barber I."/>
            <person name="Landry C.R."/>
            <person name="Aubin-Horth N."/>
        </authorList>
    </citation>
    <scope>NUCLEOTIDE SEQUENCE</scope>
</reference>
<gene>
    <name evidence="2" type="ORF">TR143576</name>
</gene>
<name>A0A0X3PWJ7_SCHSO</name>
<organism evidence="2">
    <name type="scientific">Schistocephalus solidus</name>
    <name type="common">Tapeworm</name>
    <dbReference type="NCBI Taxonomy" id="70667"/>
    <lineage>
        <taxon>Eukaryota</taxon>
        <taxon>Metazoa</taxon>
        <taxon>Spiralia</taxon>
        <taxon>Lophotrochozoa</taxon>
        <taxon>Platyhelminthes</taxon>
        <taxon>Cestoda</taxon>
        <taxon>Eucestoda</taxon>
        <taxon>Diphyllobothriidea</taxon>
        <taxon>Diphyllobothriidae</taxon>
        <taxon>Schistocephalus</taxon>
    </lineage>
</organism>
<dbReference type="EMBL" id="GEEE01007267">
    <property type="protein sequence ID" value="JAP55958.1"/>
    <property type="molecule type" value="Transcribed_RNA"/>
</dbReference>
<sequence length="120" mass="12743">FSATVLLLSGCGLDAMCCLNSASLLSRVAVETKTACLASWSTIASRAISGAAADMRPSRSCVNWADRTATCCFNRTTADSNRLSLLDDCPATVPVRESSSARRDSLSLRRRAMASVMSED</sequence>
<evidence type="ECO:0008006" key="3">
    <source>
        <dbReference type="Google" id="ProtNLM"/>
    </source>
</evidence>
<feature type="chain" id="PRO_5007051344" description="Secreted protein" evidence="1">
    <location>
        <begin position="19"/>
        <end position="120"/>
    </location>
</feature>
<dbReference type="AlphaFoldDB" id="A0A0X3PWJ7"/>
<evidence type="ECO:0000256" key="1">
    <source>
        <dbReference type="SAM" id="SignalP"/>
    </source>
</evidence>
<evidence type="ECO:0000313" key="2">
    <source>
        <dbReference type="EMBL" id="JAP55958.1"/>
    </source>
</evidence>
<protein>
    <recommendedName>
        <fullName evidence="3">Secreted protein</fullName>
    </recommendedName>
</protein>
<feature type="signal peptide" evidence="1">
    <location>
        <begin position="1"/>
        <end position="18"/>
    </location>
</feature>
<keyword evidence="1" id="KW-0732">Signal</keyword>
<accession>A0A0X3PWJ7</accession>